<gene>
    <name evidence="1" type="ORF">AYY17_03000</name>
</gene>
<proteinExistence type="predicted"/>
<dbReference type="PROSITE" id="PS51257">
    <property type="entry name" value="PROKAR_LIPOPROTEIN"/>
    <property type="match status" value="1"/>
</dbReference>
<accession>A0A1B8HQD5</accession>
<protein>
    <recommendedName>
        <fullName evidence="3">Lipoprotein</fullName>
    </recommendedName>
</protein>
<evidence type="ECO:0000313" key="2">
    <source>
        <dbReference type="Proteomes" id="UP000092247"/>
    </source>
</evidence>
<dbReference type="EMBL" id="LZEX01000001">
    <property type="protein sequence ID" value="OBU11686.1"/>
    <property type="molecule type" value="Genomic_DNA"/>
</dbReference>
<dbReference type="Proteomes" id="UP000092247">
    <property type="component" value="Unassembled WGS sequence"/>
</dbReference>
<name>A0A1B8HQD5_9GAMM</name>
<evidence type="ECO:0000313" key="1">
    <source>
        <dbReference type="EMBL" id="OBU11686.1"/>
    </source>
</evidence>
<reference evidence="1 2" key="1">
    <citation type="submission" date="2016-06" db="EMBL/GenBank/DDBJ databases">
        <authorList>
            <person name="Kjaerup R.B."/>
            <person name="Dalgaard T.S."/>
            <person name="Juul-Madsen H.R."/>
        </authorList>
    </citation>
    <scope>NUCLEOTIDE SEQUENCE [LARGE SCALE GENOMIC DNA]</scope>
    <source>
        <strain evidence="1 2">GCSL-Mp3</strain>
    </source>
</reference>
<evidence type="ECO:0008006" key="3">
    <source>
        <dbReference type="Google" id="ProtNLM"/>
    </source>
</evidence>
<sequence>MSKILITAIISLILSGCGEKTASDTVLEFMNTENTALLSSSKIEKCTPDGIKNITLVNKNNLPTTNDYYQLSSYLYGKSKYSVISEKKEGDAYVVSVKWMYPKAIDDVRSFIEADNPKIFDDDKKELDNLKSLYENGGLENPEYTEDITEWVVLPDGIDPNLSAGNIEACSK</sequence>
<organism evidence="1 2">
    <name type="scientific">Morganella psychrotolerans</name>
    <dbReference type="NCBI Taxonomy" id="368603"/>
    <lineage>
        <taxon>Bacteria</taxon>
        <taxon>Pseudomonadati</taxon>
        <taxon>Pseudomonadota</taxon>
        <taxon>Gammaproteobacteria</taxon>
        <taxon>Enterobacterales</taxon>
        <taxon>Morganellaceae</taxon>
        <taxon>Morganella</taxon>
    </lineage>
</organism>
<comment type="caution">
    <text evidence="1">The sequence shown here is derived from an EMBL/GenBank/DDBJ whole genome shotgun (WGS) entry which is preliminary data.</text>
</comment>
<dbReference type="AlphaFoldDB" id="A0A1B8HQD5"/>
<dbReference type="RefSeq" id="WP_067421122.1">
    <property type="nucleotide sequence ID" value="NZ_LZEX01000001.1"/>
</dbReference>